<evidence type="ECO:0000313" key="2">
    <source>
        <dbReference type="EMBL" id="PIA56631.1"/>
    </source>
</evidence>
<dbReference type="InterPro" id="IPR050942">
    <property type="entry name" value="F-box_BR-signaling"/>
</dbReference>
<dbReference type="FunCoup" id="A0A2G5ELP4">
    <property type="interactions" value="271"/>
</dbReference>
<reference evidence="2 3" key="1">
    <citation type="submission" date="2017-09" db="EMBL/GenBank/DDBJ databases">
        <title>WGS assembly of Aquilegia coerulea Goldsmith.</title>
        <authorList>
            <person name="Hodges S."/>
            <person name="Kramer E."/>
            <person name="Nordborg M."/>
            <person name="Tomkins J."/>
            <person name="Borevitz J."/>
            <person name="Derieg N."/>
            <person name="Yan J."/>
            <person name="Mihaltcheva S."/>
            <person name="Hayes R.D."/>
            <person name="Rokhsar D."/>
        </authorList>
    </citation>
    <scope>NUCLEOTIDE SEQUENCE [LARGE SCALE GENOMIC DNA]</scope>
    <source>
        <strain evidence="3">cv. Goldsmith</strain>
    </source>
</reference>
<dbReference type="InParanoid" id="A0A2G5ELP4"/>
<dbReference type="InterPro" id="IPR005174">
    <property type="entry name" value="KIB1-4_b-propeller"/>
</dbReference>
<protein>
    <recommendedName>
        <fullName evidence="1">KIB1-4 beta-propeller domain-containing protein</fullName>
    </recommendedName>
</protein>
<dbReference type="Proteomes" id="UP000230069">
    <property type="component" value="Unassembled WGS sequence"/>
</dbReference>
<organism evidence="2 3">
    <name type="scientific">Aquilegia coerulea</name>
    <name type="common">Rocky mountain columbine</name>
    <dbReference type="NCBI Taxonomy" id="218851"/>
    <lineage>
        <taxon>Eukaryota</taxon>
        <taxon>Viridiplantae</taxon>
        <taxon>Streptophyta</taxon>
        <taxon>Embryophyta</taxon>
        <taxon>Tracheophyta</taxon>
        <taxon>Spermatophyta</taxon>
        <taxon>Magnoliopsida</taxon>
        <taxon>Ranunculales</taxon>
        <taxon>Ranunculaceae</taxon>
        <taxon>Thalictroideae</taxon>
        <taxon>Aquilegia</taxon>
    </lineage>
</organism>
<dbReference type="STRING" id="218851.A0A2G5ELP4"/>
<evidence type="ECO:0000259" key="1">
    <source>
        <dbReference type="Pfam" id="PF03478"/>
    </source>
</evidence>
<proteinExistence type="predicted"/>
<sequence>MPIGGGGDETEQQVVYEIELPEARLHRCVGSKGNWLITIDNFAIIHLLNPFSRVQFHLPPQSTFEYGIDADDKTPEFYRDGLLKKAIISSTPSSESSCCKDCVVMAIHYFMRKVAFARPGDASWTTLQLPQDLIDDIIFYKNKFYAVNCLGVVMVFVIGDGLDSPKATVIAKLPKTSSKDRKYIVECSGELLVLVKSVLNLNANAKTNLPAFKTEKFVVYRLDFTNQNWEEVNSLGEYCLFLGFNTSVSVPAVNYSGFLKKNCIYFTDDFAYAMTWECLI</sequence>
<dbReference type="AlphaFoldDB" id="A0A2G5ELP4"/>
<name>A0A2G5ELP4_AQUCA</name>
<feature type="domain" description="KIB1-4 beta-propeller" evidence="1">
    <location>
        <begin position="13"/>
        <end position="268"/>
    </location>
</feature>
<dbReference type="Pfam" id="PF03478">
    <property type="entry name" value="Beta-prop_KIB1-4"/>
    <property type="match status" value="1"/>
</dbReference>
<dbReference type="EMBL" id="KZ305024">
    <property type="protein sequence ID" value="PIA56631.1"/>
    <property type="molecule type" value="Genomic_DNA"/>
</dbReference>
<dbReference type="PANTHER" id="PTHR44259">
    <property type="entry name" value="OS07G0183000 PROTEIN-RELATED"/>
    <property type="match status" value="1"/>
</dbReference>
<evidence type="ECO:0000313" key="3">
    <source>
        <dbReference type="Proteomes" id="UP000230069"/>
    </source>
</evidence>
<gene>
    <name evidence="2" type="ORF">AQUCO_00700767v1</name>
</gene>
<dbReference type="OrthoDB" id="642536at2759"/>
<keyword evidence="3" id="KW-1185">Reference proteome</keyword>
<accession>A0A2G5ELP4</accession>